<reference evidence="1" key="1">
    <citation type="submission" date="2018-05" db="EMBL/GenBank/DDBJ databases">
        <authorList>
            <person name="Lanie J.A."/>
            <person name="Ng W.-L."/>
            <person name="Kazmierczak K.M."/>
            <person name="Andrzejewski T.M."/>
            <person name="Davidsen T.M."/>
            <person name="Wayne K.J."/>
            <person name="Tettelin H."/>
            <person name="Glass J.I."/>
            <person name="Rusch D."/>
            <person name="Podicherti R."/>
            <person name="Tsui H.-C.T."/>
            <person name="Winkler M.E."/>
        </authorList>
    </citation>
    <scope>NUCLEOTIDE SEQUENCE</scope>
</reference>
<dbReference type="InterPro" id="IPR008979">
    <property type="entry name" value="Galactose-bd-like_sf"/>
</dbReference>
<sequence>MPRVVIDLNTPSGLAAVNGQWKFAQGLVPGEPNEGLVSQLEGTPARLPDYDDSGWEVCTDLGKWITHGFSFVWYRINVTFPETVDGHPTKGVRVQFETCIDDYGELWIDGECDRNRGAVQGFNVPQRVLMTDDVQPGEQHTIALLAANGPMAAPGGAVFVRYAN</sequence>
<proteinExistence type="predicted"/>
<name>A0A383EWK4_9ZZZZ</name>
<dbReference type="AlphaFoldDB" id="A0A383EWK4"/>
<accession>A0A383EWK4</accession>
<dbReference type="Gene3D" id="2.60.120.260">
    <property type="entry name" value="Galactose-binding domain-like"/>
    <property type="match status" value="1"/>
</dbReference>
<protein>
    <recommendedName>
        <fullName evidence="2">Glycosyl hydrolases family 2 sugar binding domain-containing protein</fullName>
    </recommendedName>
</protein>
<gene>
    <name evidence="1" type="ORF">METZ01_LOCUS513667</name>
</gene>
<dbReference type="EMBL" id="UINC01229196">
    <property type="protein sequence ID" value="SVE60813.1"/>
    <property type="molecule type" value="Genomic_DNA"/>
</dbReference>
<evidence type="ECO:0000313" key="1">
    <source>
        <dbReference type="EMBL" id="SVE60813.1"/>
    </source>
</evidence>
<dbReference type="SUPFAM" id="SSF49785">
    <property type="entry name" value="Galactose-binding domain-like"/>
    <property type="match status" value="1"/>
</dbReference>
<feature type="non-terminal residue" evidence="1">
    <location>
        <position position="164"/>
    </location>
</feature>
<evidence type="ECO:0008006" key="2">
    <source>
        <dbReference type="Google" id="ProtNLM"/>
    </source>
</evidence>
<organism evidence="1">
    <name type="scientific">marine metagenome</name>
    <dbReference type="NCBI Taxonomy" id="408172"/>
    <lineage>
        <taxon>unclassified sequences</taxon>
        <taxon>metagenomes</taxon>
        <taxon>ecological metagenomes</taxon>
    </lineage>
</organism>